<comment type="caution">
    <text evidence="3">The sequence shown here is derived from an EMBL/GenBank/DDBJ whole genome shotgun (WGS) entry which is preliminary data.</text>
</comment>
<evidence type="ECO:0000313" key="4">
    <source>
        <dbReference type="Proteomes" id="UP001597227"/>
    </source>
</evidence>
<sequence>MARKRKVTLLMLCVLLTLGSLFQGTPLFLETVSAASTSSTISVKNGSFEEPIVDGKITGWTSLFQTGDGFTFEVSKEQSAVGENSLHLSDTIRGQSVGLLSDPIAVKPGDSYTGTTMLYLKADSTASFRIQFYDENNNQIKTEEYVTHSETSKGFPAEEWSNVVTPTAVAPGGAKFARVVVFTTSYAIAQAYYDDIKVVHTPNQGDGDEPHTPDPLKNGSFEDPVVDGTITGWTSMFKSGDGHNYAVTNEQSATGEYSLYLSDEFRDKSVGLLSDSVEVKPGDLYTGTAMLFMKADSTASIRIEFYDEKNSKIQTTEYVTHSETSKGFPIEQWTKVSTPSAPAPSNAKYAKVVVYTTSYAIAQAYFDDVAIEGEIVLEPIGKDVRNPSFEKPLYNGNIQYWESLFNVGSDFYYELNNEISASGDYSLKIYDQVRNGSVALISDYVSVTPGDTYTGSSKLYLKDGGTASIDIRFYSEDDVRIDVGATEMHYASGKDVPVDEWSDIYTREVVAPAEAAYARMVLYSTSYQIAEAYYDDVTILHEADQSPANLSISAPTQIAEGETFTVTLDASKVKELHHIEGYVYYDRENLQFLSYEPLGDFATESASVNVEESNGRLSVEASTNLEQPVKSDSSIVQLQFKAGTESGQAWTVLSKETVMNNEFQLERDQTSLITIGEIHEKLGNLSFSQPENLQPPIADTIGLFDGRTGVEDGVNVMYTTVKGIPPVFHVINIDEHKLIRSLPMEGAGDVWSHTVVPNGDVYVAAGGQLWVYSPVTKDIKKVYTHSTENVFWALEHDEEGNVYIATGPLGKIIKYDPPTQTAHDYGRLMGHISQEYVRSIDYSNGYVYGGTSLGEIYKLDVKTGEKVEIASPLNEVGYVYDLDIVDDRLLIARFETSQTRYVYNLETEKWEDVKIENSSSGLHLPKTSLDGKIYMPVNGKIASFDVNTFELVEIVDFGTGFRGVDWVESPDPELPGVSLVTMNFAGSYIFFNPATGKIKTISNFLPPSPSITHVFKKGTNGKVYITGMQASKAAEYDVFTKELKLFPMGQAGAVIPFQDKVYFGVYPGGAFEEYIPASGDNPKKLFNIGEAQDRPISGIDVEGKIYLGSIPDYGELGGALMVYDPAGENPNESYKVHRNIVENQSIISLAHKDGKIYGSTSINGGLSSETTATEAKIFVWDIKNEKKLKEISLDIPGLYSPPAIGGLSIGPDGLLWGAVNGIVFALDPESLALIKYKNLFPSDGSWGQWGAYNVEWHQDILYMQLGRRLVAIDPITLDFHYFEDSEAFTIGEDGHLYYSPRSNRTLMYKVSITDKTHPGQLHLNAPLNIDQGDIFEIELYANQVNQLDKVIAQLNYNAKDIKFIQAKGTGAFSEKGTTFKVARESGKVKISATLPTGKSLEEDGKIAVLRFKANKNIETTSISILEKSKVSSLNSKDFLNIGESQTITVRVLP</sequence>
<feature type="region of interest" description="Disordered" evidence="1">
    <location>
        <begin position="201"/>
        <end position="220"/>
    </location>
</feature>
<dbReference type="CDD" id="cd08547">
    <property type="entry name" value="Type_II_cohesin"/>
    <property type="match status" value="2"/>
</dbReference>
<dbReference type="Gene3D" id="2.60.120.260">
    <property type="entry name" value="Galactose-binding domain-like"/>
    <property type="match status" value="3"/>
</dbReference>
<dbReference type="InterPro" id="IPR002102">
    <property type="entry name" value="Cohesin_dom"/>
</dbReference>
<keyword evidence="4" id="KW-1185">Reference proteome</keyword>
<dbReference type="Proteomes" id="UP001597227">
    <property type="component" value="Unassembled WGS sequence"/>
</dbReference>
<feature type="domain" description="Cohesin" evidence="2">
    <location>
        <begin position="549"/>
        <end position="652"/>
    </location>
</feature>
<dbReference type="Gene3D" id="2.60.40.680">
    <property type="match status" value="2"/>
</dbReference>
<reference evidence="4" key="1">
    <citation type="journal article" date="2019" name="Int. J. Syst. Evol. Microbiol.">
        <title>The Global Catalogue of Microorganisms (GCM) 10K type strain sequencing project: providing services to taxonomists for standard genome sequencing and annotation.</title>
        <authorList>
            <consortium name="The Broad Institute Genomics Platform"/>
            <consortium name="The Broad Institute Genome Sequencing Center for Infectious Disease"/>
            <person name="Wu L."/>
            <person name="Ma J."/>
        </authorList>
    </citation>
    <scope>NUCLEOTIDE SEQUENCE [LARGE SCALE GENOMIC DNA]</scope>
    <source>
        <strain evidence="4">CCUG 15531</strain>
    </source>
</reference>
<dbReference type="InterPro" id="IPR008965">
    <property type="entry name" value="CBM2/CBM3_carb-bd_dom_sf"/>
</dbReference>
<dbReference type="SUPFAM" id="SSF50998">
    <property type="entry name" value="Quinoprotein alcohol dehydrogenase-like"/>
    <property type="match status" value="1"/>
</dbReference>
<dbReference type="SUPFAM" id="SSF49384">
    <property type="entry name" value="Carbohydrate-binding domain"/>
    <property type="match status" value="2"/>
</dbReference>
<dbReference type="RefSeq" id="WP_388041670.1">
    <property type="nucleotide sequence ID" value="NZ_JBHUEK010000034.1"/>
</dbReference>
<dbReference type="EMBL" id="JBHUEK010000034">
    <property type="protein sequence ID" value="MFD1781461.1"/>
    <property type="molecule type" value="Genomic_DNA"/>
</dbReference>
<dbReference type="SUPFAM" id="SSF49785">
    <property type="entry name" value="Galactose-binding domain-like"/>
    <property type="match status" value="3"/>
</dbReference>
<dbReference type="Pfam" id="PF00963">
    <property type="entry name" value="Cohesin"/>
    <property type="match status" value="1"/>
</dbReference>
<dbReference type="InterPro" id="IPR011047">
    <property type="entry name" value="Quinoprotein_ADH-like_sf"/>
</dbReference>
<dbReference type="SUPFAM" id="SSF75011">
    <property type="entry name" value="3-carboxy-cis,cis-mucoante lactonizing enzyme"/>
    <property type="match status" value="1"/>
</dbReference>
<accession>A0ABW4MV12</accession>
<organism evidence="3 4">
    <name type="scientific">Fredinandcohnia salidurans</name>
    <dbReference type="NCBI Taxonomy" id="2595041"/>
    <lineage>
        <taxon>Bacteria</taxon>
        <taxon>Bacillati</taxon>
        <taxon>Bacillota</taxon>
        <taxon>Bacilli</taxon>
        <taxon>Bacillales</taxon>
        <taxon>Bacillaceae</taxon>
        <taxon>Fredinandcohnia</taxon>
    </lineage>
</organism>
<dbReference type="Gene3D" id="2.130.10.10">
    <property type="entry name" value="YVTN repeat-like/Quinoprotein amine dehydrogenase"/>
    <property type="match status" value="1"/>
</dbReference>
<protein>
    <submittedName>
        <fullName evidence="3">Cohesin domain-containing protein</fullName>
    </submittedName>
</protein>
<evidence type="ECO:0000259" key="2">
    <source>
        <dbReference type="Pfam" id="PF00963"/>
    </source>
</evidence>
<evidence type="ECO:0000256" key="1">
    <source>
        <dbReference type="SAM" id="MobiDB-lite"/>
    </source>
</evidence>
<gene>
    <name evidence="3" type="ORF">ACFSFW_22705</name>
</gene>
<evidence type="ECO:0000313" key="3">
    <source>
        <dbReference type="EMBL" id="MFD1781461.1"/>
    </source>
</evidence>
<dbReference type="InterPro" id="IPR008979">
    <property type="entry name" value="Galactose-bd-like_sf"/>
</dbReference>
<name>A0ABW4MV12_9BACI</name>
<dbReference type="InterPro" id="IPR015943">
    <property type="entry name" value="WD40/YVTN_repeat-like_dom_sf"/>
</dbReference>
<proteinExistence type="predicted"/>